<dbReference type="InterPro" id="IPR036291">
    <property type="entry name" value="NAD(P)-bd_dom_sf"/>
</dbReference>
<dbReference type="HOGENOM" id="CLU_007383_1_7_7"/>
<name>D0LK88_HALO1</name>
<dbReference type="OrthoDB" id="5366167at2"/>
<evidence type="ECO:0000313" key="3">
    <source>
        <dbReference type="EMBL" id="ACY13122.1"/>
    </source>
</evidence>
<dbReference type="KEGG" id="hoh:Hoch_0482"/>
<evidence type="ECO:0000313" key="4">
    <source>
        <dbReference type="Proteomes" id="UP000001880"/>
    </source>
</evidence>
<dbReference type="PANTHER" id="PTHR43000">
    <property type="entry name" value="DTDP-D-GLUCOSE 4,6-DEHYDRATASE-RELATED"/>
    <property type="match status" value="1"/>
</dbReference>
<dbReference type="Pfam" id="PF01370">
    <property type="entry name" value="Epimerase"/>
    <property type="match status" value="1"/>
</dbReference>
<dbReference type="STRING" id="502025.Hoch_0482"/>
<keyword evidence="4" id="KW-1185">Reference proteome</keyword>
<organism evidence="3 4">
    <name type="scientific">Haliangium ochraceum (strain DSM 14365 / JCM 11303 / SMP-2)</name>
    <dbReference type="NCBI Taxonomy" id="502025"/>
    <lineage>
        <taxon>Bacteria</taxon>
        <taxon>Pseudomonadati</taxon>
        <taxon>Myxococcota</taxon>
        <taxon>Polyangia</taxon>
        <taxon>Haliangiales</taxon>
        <taxon>Kofleriaceae</taxon>
        <taxon>Haliangium</taxon>
    </lineage>
</organism>
<dbReference type="Gene3D" id="3.40.50.720">
    <property type="entry name" value="NAD(P)-binding Rossmann-like Domain"/>
    <property type="match status" value="1"/>
</dbReference>
<dbReference type="InterPro" id="IPR001509">
    <property type="entry name" value="Epimerase_deHydtase"/>
</dbReference>
<proteinExistence type="inferred from homology"/>
<reference evidence="3 4" key="1">
    <citation type="journal article" date="2010" name="Stand. Genomic Sci.">
        <title>Complete genome sequence of Haliangium ochraceum type strain (SMP-2).</title>
        <authorList>
            <consortium name="US DOE Joint Genome Institute (JGI-PGF)"/>
            <person name="Ivanova N."/>
            <person name="Daum C."/>
            <person name="Lang E."/>
            <person name="Abt B."/>
            <person name="Kopitz M."/>
            <person name="Saunders E."/>
            <person name="Lapidus A."/>
            <person name="Lucas S."/>
            <person name="Glavina Del Rio T."/>
            <person name="Nolan M."/>
            <person name="Tice H."/>
            <person name="Copeland A."/>
            <person name="Cheng J.F."/>
            <person name="Chen F."/>
            <person name="Bruce D."/>
            <person name="Goodwin L."/>
            <person name="Pitluck S."/>
            <person name="Mavromatis K."/>
            <person name="Pati A."/>
            <person name="Mikhailova N."/>
            <person name="Chen A."/>
            <person name="Palaniappan K."/>
            <person name="Land M."/>
            <person name="Hauser L."/>
            <person name="Chang Y.J."/>
            <person name="Jeffries C.D."/>
            <person name="Detter J.C."/>
            <person name="Brettin T."/>
            <person name="Rohde M."/>
            <person name="Goker M."/>
            <person name="Bristow J."/>
            <person name="Markowitz V."/>
            <person name="Eisen J.A."/>
            <person name="Hugenholtz P."/>
            <person name="Kyrpides N.C."/>
            <person name="Klenk H.P."/>
        </authorList>
    </citation>
    <scope>NUCLEOTIDE SEQUENCE [LARGE SCALE GENOMIC DNA]</scope>
    <source>
        <strain evidence="4">DSM 14365 / CIP 107738 / JCM 11303 / AJ 13395 / SMP-2</strain>
    </source>
</reference>
<accession>D0LK88</accession>
<protein>
    <submittedName>
        <fullName evidence="3">NAD-dependent epimerase/dehydratase</fullName>
    </submittedName>
</protein>
<dbReference type="RefSeq" id="WP_012825749.1">
    <property type="nucleotide sequence ID" value="NC_013440.1"/>
</dbReference>
<sequence>MKILVTGANGFLGSALVRRLCARGLKGIRCLVRPGSDRSRLDAIEKEYPGSIELCIGTLNRPSDCVRALEGVDLVQHLAAATGGAPADMFQNSVVATKNLLEAMLAEKREIRLVFCSSFAVYGVADLPRGTVVDEETPIEANPTQRDMYSHTKLRQEQLVWRYHREHRIPTAFVRPGVIYGPGGGSAISARVGLNLFGIFLHLGRNNVLPLTFVDNCAEALAVVGEHPESNGQAYNVVDDDLLGAKEYLSRYRAHVAKLRYLTLPFFATRLLSLAVERYYDHSGGQLPAIFTRYKTDSQWKGNRFSNAKLKALGWEPLVSTDEGLERHFAYRRELAA</sequence>
<dbReference type="eggNOG" id="COG0451">
    <property type="taxonomic scope" value="Bacteria"/>
</dbReference>
<dbReference type="SUPFAM" id="SSF51735">
    <property type="entry name" value="NAD(P)-binding Rossmann-fold domains"/>
    <property type="match status" value="1"/>
</dbReference>
<evidence type="ECO:0000259" key="2">
    <source>
        <dbReference type="Pfam" id="PF01370"/>
    </source>
</evidence>
<comment type="similarity">
    <text evidence="1">Belongs to the NAD(P)-dependent epimerase/dehydratase family.</text>
</comment>
<evidence type="ECO:0000256" key="1">
    <source>
        <dbReference type="ARBA" id="ARBA00007637"/>
    </source>
</evidence>
<dbReference type="Proteomes" id="UP000001880">
    <property type="component" value="Chromosome"/>
</dbReference>
<dbReference type="AlphaFoldDB" id="D0LK88"/>
<gene>
    <name evidence="3" type="ordered locus">Hoch_0482</name>
</gene>
<dbReference type="EMBL" id="CP001804">
    <property type="protein sequence ID" value="ACY13122.1"/>
    <property type="molecule type" value="Genomic_DNA"/>
</dbReference>
<feature type="domain" description="NAD-dependent epimerase/dehydratase" evidence="2">
    <location>
        <begin position="3"/>
        <end position="237"/>
    </location>
</feature>